<sequence length="201" mass="22365">MDFLIKCNFLRIGITCVLGSSFLYVVKKLLFGRCVVTRILYKPDEQPPLYQLPELLYCQHSPLPQLEQNIHPTRNEAAPSVSFLNPKVCEEEIKVQSNEPVIYSKFESDGNHQVVTVKFSLGTSFHGTGEVGGLVERTGKQICSWNTDAWGSNQNTTSLYQSHPGVFVVLLIGDAFGVLSNTSRRCELSFAANLCFATTLN</sequence>
<dbReference type="Proteomes" id="UP000006727">
    <property type="component" value="Chromosome 19"/>
</dbReference>
<feature type="domain" description="Glycoside hydrolase family 31 N-terminal" evidence="1">
    <location>
        <begin position="108"/>
        <end position="187"/>
    </location>
</feature>
<dbReference type="CDD" id="cd14752">
    <property type="entry name" value="GH31_N"/>
    <property type="match status" value="1"/>
</dbReference>
<dbReference type="EMBL" id="ABEU02000019">
    <property type="protein sequence ID" value="PNR34291.1"/>
    <property type="molecule type" value="Genomic_DNA"/>
</dbReference>
<gene>
    <name evidence="2" type="ORF">PHYPA_024108</name>
</gene>
<dbReference type="GO" id="GO:0003824">
    <property type="term" value="F:catalytic activity"/>
    <property type="evidence" value="ECO:0007669"/>
    <property type="project" value="InterPro"/>
</dbReference>
<dbReference type="GO" id="GO:0005975">
    <property type="term" value="P:carbohydrate metabolic process"/>
    <property type="evidence" value="ECO:0007669"/>
    <property type="project" value="InterPro"/>
</dbReference>
<organism evidence="2">
    <name type="scientific">Physcomitrium patens</name>
    <name type="common">Spreading-leaved earth moss</name>
    <name type="synonym">Physcomitrella patens</name>
    <dbReference type="NCBI Taxonomy" id="3218"/>
    <lineage>
        <taxon>Eukaryota</taxon>
        <taxon>Viridiplantae</taxon>
        <taxon>Streptophyta</taxon>
        <taxon>Embryophyta</taxon>
        <taxon>Bryophyta</taxon>
        <taxon>Bryophytina</taxon>
        <taxon>Bryopsida</taxon>
        <taxon>Funariidae</taxon>
        <taxon>Funariales</taxon>
        <taxon>Funariaceae</taxon>
        <taxon>Physcomitrium</taxon>
    </lineage>
</organism>
<dbReference type="SUPFAM" id="SSF74650">
    <property type="entry name" value="Galactose mutarotase-like"/>
    <property type="match status" value="1"/>
</dbReference>
<reference evidence="2 4" key="2">
    <citation type="journal article" date="2018" name="Plant J.">
        <title>The Physcomitrella patens chromosome-scale assembly reveals moss genome structure and evolution.</title>
        <authorList>
            <person name="Lang D."/>
            <person name="Ullrich K.K."/>
            <person name="Murat F."/>
            <person name="Fuchs J."/>
            <person name="Jenkins J."/>
            <person name="Haas F.B."/>
            <person name="Piednoel M."/>
            <person name="Gundlach H."/>
            <person name="Van Bel M."/>
            <person name="Meyberg R."/>
            <person name="Vives C."/>
            <person name="Morata J."/>
            <person name="Symeonidi A."/>
            <person name="Hiss M."/>
            <person name="Muchero W."/>
            <person name="Kamisugi Y."/>
            <person name="Saleh O."/>
            <person name="Blanc G."/>
            <person name="Decker E.L."/>
            <person name="van Gessel N."/>
            <person name="Grimwood J."/>
            <person name="Hayes R.D."/>
            <person name="Graham S.W."/>
            <person name="Gunter L.E."/>
            <person name="McDaniel S.F."/>
            <person name="Hoernstein S.N.W."/>
            <person name="Larsson A."/>
            <person name="Li F.W."/>
            <person name="Perroud P.F."/>
            <person name="Phillips J."/>
            <person name="Ranjan P."/>
            <person name="Rokshar D.S."/>
            <person name="Rothfels C.J."/>
            <person name="Schneider L."/>
            <person name="Shu S."/>
            <person name="Stevenson D.W."/>
            <person name="Thummler F."/>
            <person name="Tillich M."/>
            <person name="Villarreal Aguilar J.C."/>
            <person name="Widiez T."/>
            <person name="Wong G.K."/>
            <person name="Wymore A."/>
            <person name="Zhang Y."/>
            <person name="Zimmer A.D."/>
            <person name="Quatrano R.S."/>
            <person name="Mayer K.F.X."/>
            <person name="Goodstein D."/>
            <person name="Casacuberta J.M."/>
            <person name="Vandepoele K."/>
            <person name="Reski R."/>
            <person name="Cuming A.C."/>
            <person name="Tuskan G.A."/>
            <person name="Maumus F."/>
            <person name="Salse J."/>
            <person name="Schmutz J."/>
            <person name="Rensing S.A."/>
        </authorList>
    </citation>
    <scope>NUCLEOTIDE SEQUENCE [LARGE SCALE GENOMIC DNA]</scope>
    <source>
        <strain evidence="3 4">cv. Gransden 2004</strain>
    </source>
</reference>
<proteinExistence type="predicted"/>
<dbReference type="InParanoid" id="A0A2K1IYE2"/>
<evidence type="ECO:0000313" key="4">
    <source>
        <dbReference type="Proteomes" id="UP000006727"/>
    </source>
</evidence>
<dbReference type="Pfam" id="PF13802">
    <property type="entry name" value="Gal_mutarotas_2"/>
    <property type="match status" value="1"/>
</dbReference>
<accession>A0A2K1IYE2</accession>
<dbReference type="AlphaFoldDB" id="A0A2K1IYE2"/>
<reference evidence="2 4" key="1">
    <citation type="journal article" date="2008" name="Science">
        <title>The Physcomitrella genome reveals evolutionary insights into the conquest of land by plants.</title>
        <authorList>
            <person name="Rensing S."/>
            <person name="Lang D."/>
            <person name="Zimmer A."/>
            <person name="Terry A."/>
            <person name="Salamov A."/>
            <person name="Shapiro H."/>
            <person name="Nishiyama T."/>
            <person name="Perroud P.-F."/>
            <person name="Lindquist E."/>
            <person name="Kamisugi Y."/>
            <person name="Tanahashi T."/>
            <person name="Sakakibara K."/>
            <person name="Fujita T."/>
            <person name="Oishi K."/>
            <person name="Shin-I T."/>
            <person name="Kuroki Y."/>
            <person name="Toyoda A."/>
            <person name="Suzuki Y."/>
            <person name="Hashimoto A."/>
            <person name="Yamaguchi K."/>
            <person name="Sugano A."/>
            <person name="Kohara Y."/>
            <person name="Fujiyama A."/>
            <person name="Anterola A."/>
            <person name="Aoki S."/>
            <person name="Ashton N."/>
            <person name="Barbazuk W.B."/>
            <person name="Barker E."/>
            <person name="Bennetzen J."/>
            <person name="Bezanilla M."/>
            <person name="Blankenship R."/>
            <person name="Cho S.H."/>
            <person name="Dutcher S."/>
            <person name="Estelle M."/>
            <person name="Fawcett J.A."/>
            <person name="Gundlach H."/>
            <person name="Hanada K."/>
            <person name="Heyl A."/>
            <person name="Hicks K.A."/>
            <person name="Hugh J."/>
            <person name="Lohr M."/>
            <person name="Mayer K."/>
            <person name="Melkozernov A."/>
            <person name="Murata T."/>
            <person name="Nelson D."/>
            <person name="Pils B."/>
            <person name="Prigge M."/>
            <person name="Reiss B."/>
            <person name="Renner T."/>
            <person name="Rombauts S."/>
            <person name="Rushton P."/>
            <person name="Sanderfoot A."/>
            <person name="Schween G."/>
            <person name="Shiu S.-H."/>
            <person name="Stueber K."/>
            <person name="Theodoulou F.L."/>
            <person name="Tu H."/>
            <person name="Van de Peer Y."/>
            <person name="Verrier P.J."/>
            <person name="Waters E."/>
            <person name="Wood A."/>
            <person name="Yang L."/>
            <person name="Cove D."/>
            <person name="Cuming A."/>
            <person name="Hasebe M."/>
            <person name="Lucas S."/>
            <person name="Mishler D.B."/>
            <person name="Reski R."/>
            <person name="Grigoriev I."/>
            <person name="Quatrano R.S."/>
            <person name="Boore J.L."/>
        </authorList>
    </citation>
    <scope>NUCLEOTIDE SEQUENCE [LARGE SCALE GENOMIC DNA]</scope>
    <source>
        <strain evidence="3 4">cv. Gransden 2004</strain>
    </source>
</reference>
<dbReference type="PaxDb" id="3218-PP1S20_262V6.1"/>
<protein>
    <recommendedName>
        <fullName evidence="1">Glycoside hydrolase family 31 N-terminal domain-containing protein</fullName>
    </recommendedName>
</protein>
<dbReference type="InterPro" id="IPR025887">
    <property type="entry name" value="Glyco_hydro_31_N_dom"/>
</dbReference>
<reference evidence="3" key="3">
    <citation type="submission" date="2020-12" db="UniProtKB">
        <authorList>
            <consortium name="EnsemblPlants"/>
        </authorList>
    </citation>
    <scope>IDENTIFICATION</scope>
</reference>
<evidence type="ECO:0000313" key="3">
    <source>
        <dbReference type="EnsemblPlants" id="Pp3c19_14150V3.1"/>
    </source>
</evidence>
<keyword evidence="4" id="KW-1185">Reference proteome</keyword>
<dbReference type="InterPro" id="IPR011013">
    <property type="entry name" value="Gal_mutarotase_sf_dom"/>
</dbReference>
<name>A0A2K1IYE2_PHYPA</name>
<dbReference type="Gene3D" id="2.60.40.1760">
    <property type="entry name" value="glycosyl hydrolase (family 31)"/>
    <property type="match status" value="1"/>
</dbReference>
<dbReference type="Gramene" id="Pp3c19_14150V3.1">
    <property type="protein sequence ID" value="Pp3c19_14150V3.1"/>
    <property type="gene ID" value="Pp3c19_14150"/>
</dbReference>
<dbReference type="GO" id="GO:0030246">
    <property type="term" value="F:carbohydrate binding"/>
    <property type="evidence" value="ECO:0007669"/>
    <property type="project" value="InterPro"/>
</dbReference>
<dbReference type="EnsemblPlants" id="Pp3c19_14150V3.1">
    <property type="protein sequence ID" value="Pp3c19_14150V3.1"/>
    <property type="gene ID" value="Pp3c19_14150"/>
</dbReference>
<evidence type="ECO:0000259" key="1">
    <source>
        <dbReference type="Pfam" id="PF13802"/>
    </source>
</evidence>
<evidence type="ECO:0000313" key="2">
    <source>
        <dbReference type="EMBL" id="PNR34291.1"/>
    </source>
</evidence>
<dbReference type="STRING" id="3218.A0A2K1IYE2"/>